<dbReference type="RefSeq" id="WP_212533982.1">
    <property type="nucleotide sequence ID" value="NZ_JAGSOG010000486.1"/>
</dbReference>
<dbReference type="InterPro" id="IPR051269">
    <property type="entry name" value="Fe-S_cluster_ET"/>
</dbReference>
<dbReference type="SUPFAM" id="SSF54862">
    <property type="entry name" value="4Fe-4S ferredoxins"/>
    <property type="match status" value="1"/>
</dbReference>
<evidence type="ECO:0000256" key="5">
    <source>
        <dbReference type="ARBA" id="ARBA00023004"/>
    </source>
</evidence>
<organism evidence="9 10">
    <name type="scientific">Actinospica durhamensis</name>
    <dbReference type="NCBI Taxonomy" id="1508375"/>
    <lineage>
        <taxon>Bacteria</taxon>
        <taxon>Bacillati</taxon>
        <taxon>Actinomycetota</taxon>
        <taxon>Actinomycetes</taxon>
        <taxon>Catenulisporales</taxon>
        <taxon>Actinospicaceae</taxon>
        <taxon>Actinospica</taxon>
    </lineage>
</organism>
<evidence type="ECO:0000256" key="4">
    <source>
        <dbReference type="ARBA" id="ARBA00022982"/>
    </source>
</evidence>
<keyword evidence="10" id="KW-1185">Reference proteome</keyword>
<dbReference type="PANTHER" id="PTHR36923">
    <property type="entry name" value="FERREDOXIN"/>
    <property type="match status" value="1"/>
</dbReference>
<evidence type="ECO:0000256" key="3">
    <source>
        <dbReference type="ARBA" id="ARBA00022723"/>
    </source>
</evidence>
<gene>
    <name evidence="9" type="ORF">KDL01_40235</name>
</gene>
<comment type="function">
    <text evidence="8">Ferredoxins are iron-sulfur proteins that transfer electrons in a wide variety of metabolic reactions.</text>
</comment>
<dbReference type="PANTHER" id="PTHR36923:SF3">
    <property type="entry name" value="FERREDOXIN"/>
    <property type="match status" value="1"/>
</dbReference>
<keyword evidence="5 8" id="KW-0408">Iron</keyword>
<comment type="cofactor">
    <cofactor evidence="1">
        <name>[3Fe-4S] cluster</name>
        <dbReference type="ChEBI" id="CHEBI:21137"/>
    </cofactor>
</comment>
<evidence type="ECO:0000256" key="7">
    <source>
        <dbReference type="ARBA" id="ARBA00023291"/>
    </source>
</evidence>
<protein>
    <recommendedName>
        <fullName evidence="8">Ferredoxin</fullName>
    </recommendedName>
</protein>
<reference evidence="9" key="1">
    <citation type="submission" date="2021-04" db="EMBL/GenBank/DDBJ databases">
        <title>Genome based classification of Actinospica acidithermotolerans sp. nov., an actinobacterium isolated from an Indonesian hot spring.</title>
        <authorList>
            <person name="Kusuma A.B."/>
            <person name="Putra K.E."/>
            <person name="Nafisah S."/>
            <person name="Loh J."/>
            <person name="Nouioui I."/>
            <person name="Goodfellow M."/>
        </authorList>
    </citation>
    <scope>NUCLEOTIDE SEQUENCE</scope>
    <source>
        <strain evidence="9">CSCA 57</strain>
    </source>
</reference>
<dbReference type="GO" id="GO:0051538">
    <property type="term" value="F:3 iron, 4 sulfur cluster binding"/>
    <property type="evidence" value="ECO:0007669"/>
    <property type="project" value="UniProtKB-KW"/>
</dbReference>
<keyword evidence="2 8" id="KW-0813">Transport</keyword>
<evidence type="ECO:0000256" key="6">
    <source>
        <dbReference type="ARBA" id="ARBA00023014"/>
    </source>
</evidence>
<keyword evidence="6 8" id="KW-0411">Iron-sulfur</keyword>
<dbReference type="PRINTS" id="PR00352">
    <property type="entry name" value="3FE4SFRDOXIN"/>
</dbReference>
<name>A0A941EZK3_9ACTN</name>
<dbReference type="InterPro" id="IPR001080">
    <property type="entry name" value="3Fe4S_ferredoxin"/>
</dbReference>
<dbReference type="EMBL" id="JAGSOG010000486">
    <property type="protein sequence ID" value="MBR7839553.1"/>
    <property type="molecule type" value="Genomic_DNA"/>
</dbReference>
<evidence type="ECO:0000256" key="2">
    <source>
        <dbReference type="ARBA" id="ARBA00022448"/>
    </source>
</evidence>
<proteinExistence type="predicted"/>
<evidence type="ECO:0000256" key="8">
    <source>
        <dbReference type="RuleBase" id="RU368020"/>
    </source>
</evidence>
<comment type="caution">
    <text evidence="9">The sequence shown here is derived from an EMBL/GenBank/DDBJ whole genome shotgun (WGS) entry which is preliminary data.</text>
</comment>
<keyword evidence="4 8" id="KW-0249">Electron transport</keyword>
<dbReference type="GO" id="GO:0005506">
    <property type="term" value="F:iron ion binding"/>
    <property type="evidence" value="ECO:0007669"/>
    <property type="project" value="UniProtKB-UniRule"/>
</dbReference>
<sequence>MVTVDQDRCCASGQCVLVAPEVFDQREEDGIVVLLVAEPESGLLPRVREAATLCPAAAIVLEEVAS</sequence>
<keyword evidence="7" id="KW-0003">3Fe-4S</keyword>
<evidence type="ECO:0000256" key="1">
    <source>
        <dbReference type="ARBA" id="ARBA00001927"/>
    </source>
</evidence>
<keyword evidence="3 8" id="KW-0479">Metal-binding</keyword>
<dbReference type="AlphaFoldDB" id="A0A941EZK3"/>
<evidence type="ECO:0000313" key="10">
    <source>
        <dbReference type="Proteomes" id="UP000675781"/>
    </source>
</evidence>
<dbReference type="Pfam" id="PF13370">
    <property type="entry name" value="Fer4_13"/>
    <property type="match status" value="1"/>
</dbReference>
<dbReference type="Gene3D" id="3.30.70.20">
    <property type="match status" value="1"/>
</dbReference>
<dbReference type="Proteomes" id="UP000675781">
    <property type="component" value="Unassembled WGS sequence"/>
</dbReference>
<accession>A0A941EZK3</accession>
<evidence type="ECO:0000313" key="9">
    <source>
        <dbReference type="EMBL" id="MBR7839553.1"/>
    </source>
</evidence>
<dbReference type="GO" id="GO:0009055">
    <property type="term" value="F:electron transfer activity"/>
    <property type="evidence" value="ECO:0007669"/>
    <property type="project" value="UniProtKB-UniRule"/>
</dbReference>